<reference evidence="1 2" key="1">
    <citation type="submission" date="2018-02" db="EMBL/GenBank/DDBJ databases">
        <title>Acetobacter orientalis genome.</title>
        <authorList>
            <person name="Nakashima N."/>
            <person name="Tamura T."/>
        </authorList>
    </citation>
    <scope>NUCLEOTIDE SEQUENCE [LARGE SCALE GENOMIC DNA]</scope>
    <source>
        <strain evidence="1 2">FAN1</strain>
    </source>
</reference>
<accession>A0A2Z5ZKC7</accession>
<dbReference type="EMBL" id="AP018515">
    <property type="protein sequence ID" value="BBC80966.1"/>
    <property type="molecule type" value="Genomic_DNA"/>
</dbReference>
<gene>
    <name evidence="1" type="ORF">AcetOrient_orf03983</name>
</gene>
<evidence type="ECO:0000313" key="1">
    <source>
        <dbReference type="EMBL" id="BBC80966.1"/>
    </source>
</evidence>
<sequence length="43" mass="4976">MIFGITIYEEATLTFKNKFLCPKSNLAWALTDVEKMLRGVRLL</sequence>
<dbReference type="Proteomes" id="UP000270034">
    <property type="component" value="Chromosome"/>
</dbReference>
<evidence type="ECO:0000313" key="2">
    <source>
        <dbReference type="Proteomes" id="UP000270034"/>
    </source>
</evidence>
<name>A0A2Z5ZKC7_9PROT</name>
<proteinExistence type="predicted"/>
<organism evidence="1 2">
    <name type="scientific">Acetobacter orientalis</name>
    <dbReference type="NCBI Taxonomy" id="146474"/>
    <lineage>
        <taxon>Bacteria</taxon>
        <taxon>Pseudomonadati</taxon>
        <taxon>Pseudomonadota</taxon>
        <taxon>Alphaproteobacteria</taxon>
        <taxon>Acetobacterales</taxon>
        <taxon>Acetobacteraceae</taxon>
        <taxon>Acetobacter</taxon>
    </lineage>
</organism>
<dbReference type="AlphaFoldDB" id="A0A2Z5ZKC7"/>
<protein>
    <submittedName>
        <fullName evidence="1">Uncharacterized protein</fullName>
    </submittedName>
</protein>
<dbReference type="KEGG" id="aot:AcetOri_orf03983"/>